<evidence type="ECO:0000256" key="1">
    <source>
        <dbReference type="SAM" id="MobiDB-lite"/>
    </source>
</evidence>
<accession>A0A9N8H7M1</accession>
<dbReference type="Pfam" id="PF13563">
    <property type="entry name" value="2_5_RNA_ligase2"/>
    <property type="match status" value="1"/>
</dbReference>
<name>A0A9N8H7M1_9STRA</name>
<gene>
    <name evidence="2" type="ORF">SEMRO_133_G063000.1</name>
</gene>
<organism evidence="2 3">
    <name type="scientific">Seminavis robusta</name>
    <dbReference type="NCBI Taxonomy" id="568900"/>
    <lineage>
        <taxon>Eukaryota</taxon>
        <taxon>Sar</taxon>
        <taxon>Stramenopiles</taxon>
        <taxon>Ochrophyta</taxon>
        <taxon>Bacillariophyta</taxon>
        <taxon>Bacillariophyceae</taxon>
        <taxon>Bacillariophycidae</taxon>
        <taxon>Naviculales</taxon>
        <taxon>Naviculaceae</taxon>
        <taxon>Seminavis</taxon>
    </lineage>
</organism>
<proteinExistence type="predicted"/>
<dbReference type="AlphaFoldDB" id="A0A9N8H7M1"/>
<keyword evidence="3" id="KW-1185">Reference proteome</keyword>
<dbReference type="SUPFAM" id="SSF55144">
    <property type="entry name" value="LigT-like"/>
    <property type="match status" value="1"/>
</dbReference>
<feature type="region of interest" description="Disordered" evidence="1">
    <location>
        <begin position="1"/>
        <end position="30"/>
    </location>
</feature>
<feature type="compositionally biased region" description="Basic residues" evidence="1">
    <location>
        <begin position="268"/>
        <end position="285"/>
    </location>
</feature>
<protein>
    <submittedName>
        <fullName evidence="2">Uncharacterized protein</fullName>
    </submittedName>
</protein>
<feature type="region of interest" description="Disordered" evidence="1">
    <location>
        <begin position="260"/>
        <end position="296"/>
    </location>
</feature>
<dbReference type="PANTHER" id="PTHR37474:SF1">
    <property type="entry name" value="2'-5' RNA LIGASE FAMILY PROTEIN"/>
    <property type="match status" value="1"/>
</dbReference>
<evidence type="ECO:0000313" key="2">
    <source>
        <dbReference type="EMBL" id="CAB9502315.1"/>
    </source>
</evidence>
<sequence>MQQSPSEKPPEGTTDEQATTKAAPKPRKVHHMSVCMVPPPSNKHVWKAVSQMRRQLNDPGYYRWPHHANLLYPFLDVGGKDDDAQKFKDLVEQLHTATKQVEPFNVILKELGTFGGKQRGVLWLNPESSPLTTTQSEEGTEAPLLTLHKHLEDAFPICKDQPRPVFTPHMTISHYANLDDALVAKKQIEQNYPQLADGSLTFTVDRIYLIRREGDGGQFLRLADIGLGAAKNSKVELFEAGERFPDMPLTEEEWVREEKTKLKERRNGGRSRGGRRKQQRRRKSPRAPDSPEVIAAKRAERKAKREKLELEQRHQQMYRTLGALVPVFLGLLVTAFTLTKQVGSDGYA</sequence>
<dbReference type="OrthoDB" id="10263155at2759"/>
<dbReference type="PANTHER" id="PTHR37474">
    <property type="entry name" value="RNA LIGASE/CYCLIC NUCLEOTIDE PHOSPHODIESTERASE"/>
    <property type="match status" value="1"/>
</dbReference>
<evidence type="ECO:0000313" key="3">
    <source>
        <dbReference type="Proteomes" id="UP001153069"/>
    </source>
</evidence>
<reference evidence="2" key="1">
    <citation type="submission" date="2020-06" db="EMBL/GenBank/DDBJ databases">
        <authorList>
            <consortium name="Plant Systems Biology data submission"/>
        </authorList>
    </citation>
    <scope>NUCLEOTIDE SEQUENCE</scope>
    <source>
        <strain evidence="2">D6</strain>
    </source>
</reference>
<dbReference type="Proteomes" id="UP001153069">
    <property type="component" value="Unassembled WGS sequence"/>
</dbReference>
<dbReference type="EMBL" id="CAICTM010000132">
    <property type="protein sequence ID" value="CAB9502315.1"/>
    <property type="molecule type" value="Genomic_DNA"/>
</dbReference>
<dbReference type="Gene3D" id="3.90.1140.10">
    <property type="entry name" value="Cyclic phosphodiesterase"/>
    <property type="match status" value="1"/>
</dbReference>
<dbReference type="InterPro" id="IPR009097">
    <property type="entry name" value="Cyclic_Pdiesterase"/>
</dbReference>
<comment type="caution">
    <text evidence="2">The sequence shown here is derived from an EMBL/GenBank/DDBJ whole genome shotgun (WGS) entry which is preliminary data.</text>
</comment>